<evidence type="ECO:0000259" key="6">
    <source>
        <dbReference type="Pfam" id="PF00291"/>
    </source>
</evidence>
<dbReference type="SUPFAM" id="SSF53686">
    <property type="entry name" value="Tryptophan synthase beta subunit-like PLP-dependent enzymes"/>
    <property type="match status" value="1"/>
</dbReference>
<organism evidence="7">
    <name type="scientific">Aphanomyces astaci</name>
    <name type="common">Crayfish plague agent</name>
    <dbReference type="NCBI Taxonomy" id="112090"/>
    <lineage>
        <taxon>Eukaryota</taxon>
        <taxon>Sar</taxon>
        <taxon>Stramenopiles</taxon>
        <taxon>Oomycota</taxon>
        <taxon>Saprolegniomycetes</taxon>
        <taxon>Saprolegniales</taxon>
        <taxon>Verrucalvaceae</taxon>
        <taxon>Aphanomyces</taxon>
    </lineage>
</organism>
<dbReference type="VEuPathDB" id="FungiDB:H257_14374"/>
<dbReference type="EMBL" id="KI913170">
    <property type="protein sequence ID" value="ETV70013.1"/>
    <property type="molecule type" value="Genomic_DNA"/>
</dbReference>
<dbReference type="PANTHER" id="PTHR43780:SF2">
    <property type="entry name" value="1-AMINOCYCLOPROPANE-1-CARBOXYLATE DEAMINASE-RELATED"/>
    <property type="match status" value="1"/>
</dbReference>
<dbReference type="InterPro" id="IPR036052">
    <property type="entry name" value="TrpB-like_PALP_sf"/>
</dbReference>
<evidence type="ECO:0000313" key="7">
    <source>
        <dbReference type="EMBL" id="ETV70013.1"/>
    </source>
</evidence>
<evidence type="ECO:0000256" key="4">
    <source>
        <dbReference type="PIRSR" id="PIRSR006278-1"/>
    </source>
</evidence>
<dbReference type="GO" id="GO:0019148">
    <property type="term" value="F:D-cysteine desulfhydrase activity"/>
    <property type="evidence" value="ECO:0007669"/>
    <property type="project" value="TreeGrafter"/>
</dbReference>
<dbReference type="OrthoDB" id="10266364at2759"/>
<evidence type="ECO:0000256" key="2">
    <source>
        <dbReference type="ARBA" id="ARBA00008639"/>
    </source>
</evidence>
<dbReference type="Pfam" id="PF00291">
    <property type="entry name" value="PALP"/>
    <property type="match status" value="1"/>
</dbReference>
<dbReference type="InterPro" id="IPR027278">
    <property type="entry name" value="ACCD_DCysDesulf"/>
</dbReference>
<name>W4FTM7_APHAT</name>
<dbReference type="InterPro" id="IPR005966">
    <property type="entry name" value="D-Cys_desShydrase"/>
</dbReference>
<evidence type="ECO:0000256" key="1">
    <source>
        <dbReference type="ARBA" id="ARBA00001933"/>
    </source>
</evidence>
<dbReference type="PANTHER" id="PTHR43780">
    <property type="entry name" value="1-AMINOCYCLOPROPANE-1-CARBOXYLATE DEAMINASE-RELATED"/>
    <property type="match status" value="1"/>
</dbReference>
<feature type="active site" description="Nucleophile" evidence="4">
    <location>
        <position position="121"/>
    </location>
</feature>
<accession>W4FTM7</accession>
<evidence type="ECO:0000256" key="5">
    <source>
        <dbReference type="PIRSR" id="PIRSR006278-2"/>
    </source>
</evidence>
<dbReference type="AlphaFoldDB" id="W4FTM7"/>
<dbReference type="FunFam" id="3.40.50.1100:FF:000037">
    <property type="entry name" value="Bifunctional D-cysteine desulfhydrase/1-aminocyclopropane-1-carboxylate deaminase, mitochondrial"/>
    <property type="match status" value="1"/>
</dbReference>
<dbReference type="STRING" id="112090.W4FTM7"/>
<sequence>MFVARQTSLRRWTPSRPAAAFSSIYMPGHKTFLKTESYAPPTWASALANPPTERVVLGNFPTPIFPFRPPGLPDGVQMFIKRDDYSGLEMSGNKARKLEFLLAEALRQGADCVVTCGGVQSNHCRATAVAARMMGLDSYLLLRTSDTETDPGLVGNLLIDRLVGAELILVPRREYAKQGGGDYFIAKTVEKLRKQGRKPYGIPVGGSNGLGTWGYLESIEEMEHQIEELELPITDIAFACGSGGSAAGIGVGAYLYAQAHQDSSLQFTRSELPPVHAYIVCDSPTYFYDHIDQVILPGMGLGTAPSFSSRDCLQMTNAQGLGYAKNTKEELAYISLVARTTGVLLDPVYSGKALYMLVKDLQDAPHKFTGKSILFVHTGGQFGLFDKVAELNDDVVASNHVSVFQEN</sequence>
<feature type="domain" description="Tryptophan synthase beta chain-like PALP" evidence="6">
    <location>
        <begin position="58"/>
        <end position="379"/>
    </location>
</feature>
<dbReference type="InterPro" id="IPR001926">
    <property type="entry name" value="TrpB-like_PALP"/>
</dbReference>
<gene>
    <name evidence="7" type="ORF">H257_14374</name>
</gene>
<protein>
    <recommendedName>
        <fullName evidence="6">Tryptophan synthase beta chain-like PALP domain-containing protein</fullName>
    </recommendedName>
</protein>
<evidence type="ECO:0000256" key="3">
    <source>
        <dbReference type="ARBA" id="ARBA00022898"/>
    </source>
</evidence>
<reference evidence="7" key="1">
    <citation type="submission" date="2013-12" db="EMBL/GenBank/DDBJ databases">
        <title>The Genome Sequence of Aphanomyces astaci APO3.</title>
        <authorList>
            <consortium name="The Broad Institute Genomics Platform"/>
            <person name="Russ C."/>
            <person name="Tyler B."/>
            <person name="van West P."/>
            <person name="Dieguez-Uribeondo J."/>
            <person name="Young S.K."/>
            <person name="Zeng Q."/>
            <person name="Gargeya S."/>
            <person name="Fitzgerald M."/>
            <person name="Abouelleil A."/>
            <person name="Alvarado L."/>
            <person name="Chapman S.B."/>
            <person name="Gainer-Dewar J."/>
            <person name="Goldberg J."/>
            <person name="Griggs A."/>
            <person name="Gujja S."/>
            <person name="Hansen M."/>
            <person name="Howarth C."/>
            <person name="Imamovic A."/>
            <person name="Ireland A."/>
            <person name="Larimer J."/>
            <person name="McCowan C."/>
            <person name="Murphy C."/>
            <person name="Pearson M."/>
            <person name="Poon T.W."/>
            <person name="Priest M."/>
            <person name="Roberts A."/>
            <person name="Saif S."/>
            <person name="Shea T."/>
            <person name="Sykes S."/>
            <person name="Wortman J."/>
            <person name="Nusbaum C."/>
            <person name="Birren B."/>
        </authorList>
    </citation>
    <scope>NUCLEOTIDE SEQUENCE [LARGE SCALE GENOMIC DNA]</scope>
    <source>
        <strain evidence="7">APO3</strain>
    </source>
</reference>
<comment type="similarity">
    <text evidence="2">Belongs to the ACC deaminase/D-cysteine desulfhydrase family.</text>
</comment>
<dbReference type="RefSeq" id="XP_009840456.1">
    <property type="nucleotide sequence ID" value="XM_009842154.1"/>
</dbReference>
<dbReference type="GeneID" id="20816370"/>
<dbReference type="PIRSF" id="PIRSF006278">
    <property type="entry name" value="ACCD_DCysDesulf"/>
    <property type="match status" value="1"/>
</dbReference>
<dbReference type="NCBIfam" id="TIGR01275">
    <property type="entry name" value="ACC_deam_rel"/>
    <property type="match status" value="1"/>
</dbReference>
<comment type="cofactor">
    <cofactor evidence="1">
        <name>pyridoxal 5'-phosphate</name>
        <dbReference type="ChEBI" id="CHEBI:597326"/>
    </cofactor>
</comment>
<keyword evidence="3 5" id="KW-0663">Pyridoxal phosphate</keyword>
<dbReference type="Gene3D" id="3.40.50.1100">
    <property type="match status" value="2"/>
</dbReference>
<proteinExistence type="inferred from homology"/>
<feature type="modified residue" description="N6-(pyridoxal phosphate)lysine" evidence="5">
    <location>
        <position position="94"/>
    </location>
</feature>